<proteinExistence type="predicted"/>
<dbReference type="Gene3D" id="3.40.50.1390">
    <property type="entry name" value="Resolvase, N-terminal catalytic domain"/>
    <property type="match status" value="1"/>
</dbReference>
<dbReference type="InterPro" id="IPR038109">
    <property type="entry name" value="DNA_bind_recomb_sf"/>
</dbReference>
<dbReference type="InterPro" id="IPR050639">
    <property type="entry name" value="SSR_resolvase"/>
</dbReference>
<dbReference type="GO" id="GO:0003677">
    <property type="term" value="F:DNA binding"/>
    <property type="evidence" value="ECO:0007669"/>
    <property type="project" value="InterPro"/>
</dbReference>
<dbReference type="SUPFAM" id="SSF53041">
    <property type="entry name" value="Resolvase-like"/>
    <property type="match status" value="1"/>
</dbReference>
<gene>
    <name evidence="2" type="ORF">SAMN05444164_6863</name>
</gene>
<name>A0A1H5FZX0_9BRAD</name>
<dbReference type="InterPro" id="IPR006119">
    <property type="entry name" value="Resolv_N"/>
</dbReference>
<evidence type="ECO:0000259" key="1">
    <source>
        <dbReference type="PROSITE" id="PS51737"/>
    </source>
</evidence>
<evidence type="ECO:0000313" key="3">
    <source>
        <dbReference type="Proteomes" id="UP000198992"/>
    </source>
</evidence>
<dbReference type="InterPro" id="IPR036162">
    <property type="entry name" value="Resolvase-like_N_sf"/>
</dbReference>
<dbReference type="Proteomes" id="UP000198992">
    <property type="component" value="Unassembled WGS sequence"/>
</dbReference>
<organism evidence="2 3">
    <name type="scientific">Bradyrhizobium erythrophlei</name>
    <dbReference type="NCBI Taxonomy" id="1437360"/>
    <lineage>
        <taxon>Bacteria</taxon>
        <taxon>Pseudomonadati</taxon>
        <taxon>Pseudomonadota</taxon>
        <taxon>Alphaproteobacteria</taxon>
        <taxon>Hyphomicrobiales</taxon>
        <taxon>Nitrobacteraceae</taxon>
        <taxon>Bradyrhizobium</taxon>
    </lineage>
</organism>
<dbReference type="GO" id="GO:0000150">
    <property type="term" value="F:DNA strand exchange activity"/>
    <property type="evidence" value="ECO:0007669"/>
    <property type="project" value="InterPro"/>
</dbReference>
<dbReference type="FunFam" id="3.40.50.1390:FF:000008">
    <property type="entry name" value="DNA recombinase"/>
    <property type="match status" value="1"/>
</dbReference>
<protein>
    <submittedName>
        <fullName evidence="2">Site-specific DNA recombinase</fullName>
    </submittedName>
</protein>
<dbReference type="SMART" id="SM00857">
    <property type="entry name" value="Resolvase"/>
    <property type="match status" value="1"/>
</dbReference>
<sequence length="612" mass="69602">MRAASSPARFARRAVQLIRFRDIIIGPLSCPTTQVISSRRLWRTCGAFRHEIPIFKPSLCWSKLVRSGVPMANALTIKKDHLPRGELERRAAQYVRMSTDKQVYSIANQMALIAAYASVHGLAIVETYSDEGKSGLQIKNRAGLQRLIRDVTTGSADYGQLLVYDVSRWGRFQDLDESAHYEFLCRQAGVKVEYCAEEFKNDFSTASTLGKYIKRTLAADFSRDLSARVHACHSRVIRQGFSVGAPRTYGLRRELVDQKQRPRQILEKGEVKFLQSDRVRIRQGPPHEVAVVKWIFAQCLKGKTDEWIARDLNRREVATSTGHPWNSALVYRILKNEAFIGNLVYNRVSRKLKGPRVFNPPDQWIRVEGCIDPIVSNSLFERVQKLLASRRIEISETEMLARLRKTLRKRGRLTTGIINSTVGLPCFHTYLRHFGSIREAFRLIGYTSERDHTYIDAKESWAEEIATLCREIRAHLKKLGRKAKASEDQLFIGKEVLLNFRVARAYLYPGCLSQYRIPFIRKVVGRWVVVVRLTDEAKSVLDYVLIPKARLVKPDTRDGVRFTDAARERLGFDIFDSPHALAAGIHRSLSIGRTKAAKQALAAPGALIAKAR</sequence>
<feature type="domain" description="Recombinase" evidence="1">
    <location>
        <begin position="270"/>
        <end position="393"/>
    </location>
</feature>
<dbReference type="InterPro" id="IPR011109">
    <property type="entry name" value="DNA_bind_recombinase_dom"/>
</dbReference>
<accession>A0A1H5FZX0</accession>
<dbReference type="PROSITE" id="PS51737">
    <property type="entry name" value="RECOMBINASE_DNA_BIND"/>
    <property type="match status" value="1"/>
</dbReference>
<dbReference type="Pfam" id="PF07508">
    <property type="entry name" value="Recombinase"/>
    <property type="match status" value="1"/>
</dbReference>
<dbReference type="CDD" id="cd00338">
    <property type="entry name" value="Ser_Recombinase"/>
    <property type="match status" value="1"/>
</dbReference>
<dbReference type="Pfam" id="PF00239">
    <property type="entry name" value="Resolvase"/>
    <property type="match status" value="1"/>
</dbReference>
<reference evidence="2 3" key="1">
    <citation type="submission" date="2016-10" db="EMBL/GenBank/DDBJ databases">
        <authorList>
            <person name="de Groot N.N."/>
        </authorList>
    </citation>
    <scope>NUCLEOTIDE SEQUENCE [LARGE SCALE GENOMIC DNA]</scope>
    <source>
        <strain evidence="2 3">MT12</strain>
    </source>
</reference>
<dbReference type="Gene3D" id="3.90.1750.20">
    <property type="entry name" value="Putative Large Serine Recombinase, Chain B, Domain 2"/>
    <property type="match status" value="1"/>
</dbReference>
<dbReference type="PANTHER" id="PTHR30461:SF23">
    <property type="entry name" value="DNA RECOMBINASE-RELATED"/>
    <property type="match status" value="1"/>
</dbReference>
<dbReference type="AlphaFoldDB" id="A0A1H5FZX0"/>
<dbReference type="EMBL" id="FNTH01000001">
    <property type="protein sequence ID" value="SEE09032.1"/>
    <property type="molecule type" value="Genomic_DNA"/>
</dbReference>
<evidence type="ECO:0000313" key="2">
    <source>
        <dbReference type="EMBL" id="SEE09032.1"/>
    </source>
</evidence>
<dbReference type="PANTHER" id="PTHR30461">
    <property type="entry name" value="DNA-INVERTASE FROM LAMBDOID PROPHAGE"/>
    <property type="match status" value="1"/>
</dbReference>